<organism evidence="2">
    <name type="scientific">Soybean thrips nege-like virus 2</name>
    <dbReference type="NCBI Taxonomy" id="2801041"/>
    <lineage>
        <taxon>Viruses</taxon>
        <taxon>Riboviria</taxon>
        <taxon>Negevirus</taxon>
    </lineage>
</organism>
<dbReference type="Pfam" id="PF16504">
    <property type="entry name" value="SP24"/>
    <property type="match status" value="1"/>
</dbReference>
<keyword evidence="1" id="KW-1133">Transmembrane helix</keyword>
<dbReference type="InterPro" id="IPR032441">
    <property type="entry name" value="SP24"/>
</dbReference>
<sequence>MLYRNLIRKRVNKRPVVVIKNNNKPRGRISKIRSRARRSKELFLNGIDSILNSTFNRMTGPYLFVTLFTAVVLLTHNFSNSTGFIFDAIKNSQDPLSTYIKQNPQKLFGFLLAFQSFASVPSKFKLFSVILLSILTYTLPFVSYSEYTAGAFIITLAFSSLTRRSAKIILFMAAFMLYTFGFFRYNQQANQPPAK</sequence>
<evidence type="ECO:0000256" key="1">
    <source>
        <dbReference type="SAM" id="Phobius"/>
    </source>
</evidence>
<protein>
    <submittedName>
        <fullName evidence="2">Putative virion membrane protein</fullName>
    </submittedName>
</protein>
<accession>A0A7T8E834</accession>
<dbReference type="EMBL" id="MW039351">
    <property type="protein sequence ID" value="QQO81411.1"/>
    <property type="molecule type" value="Genomic_RNA"/>
</dbReference>
<name>A0A7T8E834_9VIRU</name>
<feature type="transmembrane region" description="Helical" evidence="1">
    <location>
        <begin position="62"/>
        <end position="86"/>
    </location>
</feature>
<keyword evidence="1" id="KW-0812">Transmembrane</keyword>
<keyword evidence="1" id="KW-0472">Membrane</keyword>
<evidence type="ECO:0000313" key="2">
    <source>
        <dbReference type="EMBL" id="QQO81411.1"/>
    </source>
</evidence>
<feature type="transmembrane region" description="Helical" evidence="1">
    <location>
        <begin position="168"/>
        <end position="185"/>
    </location>
</feature>
<reference evidence="2" key="1">
    <citation type="journal article" date="2020" name="Viruses">
        <title>Soybean Thrips (Thysanoptera: Thripidae) Harbor Highly Diverse Populations of Arthropod, Fungal and Plant Viruses.</title>
        <authorList>
            <person name="Thekke-Veetil T."/>
            <person name="Lagos-Kutz D."/>
            <person name="McCoppin N.K."/>
            <person name="Hartman G.L."/>
            <person name="Ju H.K."/>
            <person name="Lim H.S."/>
            <person name="Domier L.L."/>
        </authorList>
    </citation>
    <scope>NUCLEOTIDE SEQUENCE</scope>
    <source>
        <strain evidence="2">STN1NV2</strain>
    </source>
</reference>
<proteinExistence type="predicted"/>